<organism evidence="2 3">
    <name type="scientific">Aaosphaeria arxii CBS 175.79</name>
    <dbReference type="NCBI Taxonomy" id="1450172"/>
    <lineage>
        <taxon>Eukaryota</taxon>
        <taxon>Fungi</taxon>
        <taxon>Dikarya</taxon>
        <taxon>Ascomycota</taxon>
        <taxon>Pezizomycotina</taxon>
        <taxon>Dothideomycetes</taxon>
        <taxon>Pleosporomycetidae</taxon>
        <taxon>Pleosporales</taxon>
        <taxon>Pleosporales incertae sedis</taxon>
        <taxon>Aaosphaeria</taxon>
    </lineage>
</organism>
<gene>
    <name evidence="2" type="ORF">BU24DRAFT_427468</name>
</gene>
<sequence>MPKPNPYPEPYRQTRRPSAIQHYFSYRAVPPSNPGLPGGASQNERGTYYRQTDSCCRRGEKDSTYTVAERGNEG</sequence>
<dbReference type="RefSeq" id="XP_033378678.1">
    <property type="nucleotide sequence ID" value="XM_033529238.1"/>
</dbReference>
<reference evidence="2" key="1">
    <citation type="journal article" date="2020" name="Stud. Mycol.">
        <title>101 Dothideomycetes genomes: a test case for predicting lifestyles and emergence of pathogens.</title>
        <authorList>
            <person name="Haridas S."/>
            <person name="Albert R."/>
            <person name="Binder M."/>
            <person name="Bloem J."/>
            <person name="Labutti K."/>
            <person name="Salamov A."/>
            <person name="Andreopoulos B."/>
            <person name="Baker S."/>
            <person name="Barry K."/>
            <person name="Bills G."/>
            <person name="Bluhm B."/>
            <person name="Cannon C."/>
            <person name="Castanera R."/>
            <person name="Culley D."/>
            <person name="Daum C."/>
            <person name="Ezra D."/>
            <person name="Gonzalez J."/>
            <person name="Henrissat B."/>
            <person name="Kuo A."/>
            <person name="Liang C."/>
            <person name="Lipzen A."/>
            <person name="Lutzoni F."/>
            <person name="Magnuson J."/>
            <person name="Mondo S."/>
            <person name="Nolan M."/>
            <person name="Ohm R."/>
            <person name="Pangilinan J."/>
            <person name="Park H.-J."/>
            <person name="Ramirez L."/>
            <person name="Alfaro M."/>
            <person name="Sun H."/>
            <person name="Tritt A."/>
            <person name="Yoshinaga Y."/>
            <person name="Zwiers L.-H."/>
            <person name="Turgeon B."/>
            <person name="Goodwin S."/>
            <person name="Spatafora J."/>
            <person name="Crous P."/>
            <person name="Grigoriev I."/>
        </authorList>
    </citation>
    <scope>NUCLEOTIDE SEQUENCE</scope>
    <source>
        <strain evidence="2">CBS 175.79</strain>
    </source>
</reference>
<dbReference type="GeneID" id="54286635"/>
<accession>A0A6A5XBR7</accession>
<name>A0A6A5XBR7_9PLEO</name>
<keyword evidence="3" id="KW-1185">Reference proteome</keyword>
<protein>
    <submittedName>
        <fullName evidence="2">Uncharacterized protein</fullName>
    </submittedName>
</protein>
<evidence type="ECO:0000313" key="2">
    <source>
        <dbReference type="EMBL" id="KAF2010339.1"/>
    </source>
</evidence>
<dbReference type="EMBL" id="ML978076">
    <property type="protein sequence ID" value="KAF2010339.1"/>
    <property type="molecule type" value="Genomic_DNA"/>
</dbReference>
<dbReference type="AlphaFoldDB" id="A0A6A5XBR7"/>
<evidence type="ECO:0000256" key="1">
    <source>
        <dbReference type="SAM" id="MobiDB-lite"/>
    </source>
</evidence>
<feature type="compositionally biased region" description="Polar residues" evidence="1">
    <location>
        <begin position="40"/>
        <end position="54"/>
    </location>
</feature>
<evidence type="ECO:0000313" key="3">
    <source>
        <dbReference type="Proteomes" id="UP000799778"/>
    </source>
</evidence>
<dbReference type="Proteomes" id="UP000799778">
    <property type="component" value="Unassembled WGS sequence"/>
</dbReference>
<proteinExistence type="predicted"/>
<feature type="region of interest" description="Disordered" evidence="1">
    <location>
        <begin position="28"/>
        <end position="55"/>
    </location>
</feature>